<reference evidence="1 2" key="1">
    <citation type="journal article" date="2017" name="Mol. Biol. Evol.">
        <title>The 4-celled Tetrabaena socialis nuclear genome reveals the essential components for genetic control of cell number at the origin of multicellularity in the volvocine lineage.</title>
        <authorList>
            <person name="Featherston J."/>
            <person name="Arakaki Y."/>
            <person name="Hanschen E.R."/>
            <person name="Ferris P.J."/>
            <person name="Michod R.E."/>
            <person name="Olson B.J.S.C."/>
            <person name="Nozaki H."/>
            <person name="Durand P.M."/>
        </authorList>
    </citation>
    <scope>NUCLEOTIDE SEQUENCE [LARGE SCALE GENOMIC DNA]</scope>
    <source>
        <strain evidence="1 2">NIES-571</strain>
    </source>
</reference>
<sequence>MALCFPAGPADRQQLAAARVECWRLFADYTRDVLPLRRCDPLPASPVWHLADPGRLMPGAPLPDSPPPSWEPALAGGWLPCLERLLRRGGEDPAGPELVLSFPALVYMEGAAVIGCPLAWRHLAVLLAYGEPRQAAALVATLGKLLRGADPVRLANAVSTPAATSAVAALWMLEGSGLGLSTATAAESGAGGQALAGLPRGAPSAAGRQLALMLSYALCEWLPPLARLVAWAMQAAALCGTAGQQRDPASAGIRGGAAGAGSGGGGNDLYDDGCGGWGQLLLEEPAGQNKGLVRVTASRADP</sequence>
<keyword evidence="2" id="KW-1185">Reference proteome</keyword>
<protein>
    <submittedName>
        <fullName evidence="1">Uncharacterized protein</fullName>
    </submittedName>
</protein>
<dbReference type="AlphaFoldDB" id="A0A2J7ZLA4"/>
<evidence type="ECO:0000313" key="2">
    <source>
        <dbReference type="Proteomes" id="UP000236333"/>
    </source>
</evidence>
<evidence type="ECO:0000313" key="1">
    <source>
        <dbReference type="EMBL" id="PNH01055.1"/>
    </source>
</evidence>
<dbReference type="Proteomes" id="UP000236333">
    <property type="component" value="Unassembled WGS sequence"/>
</dbReference>
<comment type="caution">
    <text evidence="1">The sequence shown here is derived from an EMBL/GenBank/DDBJ whole genome shotgun (WGS) entry which is preliminary data.</text>
</comment>
<name>A0A2J7ZLA4_9CHLO</name>
<dbReference type="EMBL" id="PGGS01001035">
    <property type="protein sequence ID" value="PNH01055.1"/>
    <property type="molecule type" value="Genomic_DNA"/>
</dbReference>
<dbReference type="OrthoDB" id="561575at2759"/>
<proteinExistence type="predicted"/>
<gene>
    <name evidence="1" type="ORF">TSOC_013102</name>
</gene>
<organism evidence="1 2">
    <name type="scientific">Tetrabaena socialis</name>
    <dbReference type="NCBI Taxonomy" id="47790"/>
    <lineage>
        <taxon>Eukaryota</taxon>
        <taxon>Viridiplantae</taxon>
        <taxon>Chlorophyta</taxon>
        <taxon>core chlorophytes</taxon>
        <taxon>Chlorophyceae</taxon>
        <taxon>CS clade</taxon>
        <taxon>Chlamydomonadales</taxon>
        <taxon>Tetrabaenaceae</taxon>
        <taxon>Tetrabaena</taxon>
    </lineage>
</organism>
<accession>A0A2J7ZLA4</accession>